<dbReference type="Proteomes" id="UP000092649">
    <property type="component" value="Unassembled WGS sequence"/>
</dbReference>
<dbReference type="PATRIC" id="fig|505341.3.peg.2161"/>
<reference evidence="2 3" key="1">
    <citation type="submission" date="2014-11" db="EMBL/GenBank/DDBJ databases">
        <title>Pan-genome of Gallibacterium spp.</title>
        <authorList>
            <person name="Kudirkiene E."/>
            <person name="Bojesen A.M."/>
        </authorList>
    </citation>
    <scope>NUCLEOTIDE SEQUENCE [LARGE SCALE GENOMIC DNA]</scope>
    <source>
        <strain evidence="2 3">F150</strain>
    </source>
</reference>
<evidence type="ECO:0000313" key="3">
    <source>
        <dbReference type="Proteomes" id="UP000092649"/>
    </source>
</evidence>
<keyword evidence="1" id="KW-0732">Signal</keyword>
<dbReference type="PROSITE" id="PS51257">
    <property type="entry name" value="PROKAR_LIPOPROTEIN"/>
    <property type="match status" value="1"/>
</dbReference>
<sequence length="190" mass="21764">MIKRLSWLAILLLTGCVTHQVSQQKVAVPTKLSFANQEYQLSKTDDLGSVVKYTYQLIDTNSNKHSHLEIFQDLQQDFAKTDANYQQRIALREKMFARSDIKVFSNQTKDGNLYSYVVYPPAEQFTDYQVDVAKGENLVSCGFVQLQYSEQFAPVKSSTMAVLKKLEQQQALPLVKTMTQYSLPWSCNEK</sequence>
<evidence type="ECO:0000256" key="1">
    <source>
        <dbReference type="SAM" id="SignalP"/>
    </source>
</evidence>
<dbReference type="AlphaFoldDB" id="A0A1A7NNZ3"/>
<feature type="chain" id="PRO_5008358718" description="Lipoprotein" evidence="1">
    <location>
        <begin position="20"/>
        <end position="190"/>
    </location>
</feature>
<organism evidence="2 3">
    <name type="scientific">Gallibacterium salpingitidis</name>
    <dbReference type="NCBI Taxonomy" id="505341"/>
    <lineage>
        <taxon>Bacteria</taxon>
        <taxon>Pseudomonadati</taxon>
        <taxon>Pseudomonadota</taxon>
        <taxon>Gammaproteobacteria</taxon>
        <taxon>Pasteurellales</taxon>
        <taxon>Pasteurellaceae</taxon>
        <taxon>Gallibacterium</taxon>
    </lineage>
</organism>
<name>A0A1A7NNZ3_9PAST</name>
<comment type="caution">
    <text evidence="2">The sequence shown here is derived from an EMBL/GenBank/DDBJ whole genome shotgun (WGS) entry which is preliminary data.</text>
</comment>
<keyword evidence="3" id="KW-1185">Reference proteome</keyword>
<evidence type="ECO:0000313" key="2">
    <source>
        <dbReference type="EMBL" id="OBW91236.1"/>
    </source>
</evidence>
<dbReference type="EMBL" id="JTJL01000067">
    <property type="protein sequence ID" value="OBW91236.1"/>
    <property type="molecule type" value="Genomic_DNA"/>
</dbReference>
<protein>
    <recommendedName>
        <fullName evidence="4">Lipoprotein</fullName>
    </recommendedName>
</protein>
<dbReference type="RefSeq" id="WP_066110065.1">
    <property type="nucleotide sequence ID" value="NZ_CP103875.1"/>
</dbReference>
<dbReference type="OrthoDB" id="5690458at2"/>
<accession>A0A1A7NNZ3</accession>
<proteinExistence type="predicted"/>
<feature type="signal peptide" evidence="1">
    <location>
        <begin position="1"/>
        <end position="19"/>
    </location>
</feature>
<gene>
    <name evidence="2" type="ORF">QS62_10775</name>
</gene>
<evidence type="ECO:0008006" key="4">
    <source>
        <dbReference type="Google" id="ProtNLM"/>
    </source>
</evidence>